<evidence type="ECO:0000313" key="2">
    <source>
        <dbReference type="Proteomes" id="UP000580568"/>
    </source>
</evidence>
<comment type="caution">
    <text evidence="1">The sequence shown here is derived from an EMBL/GenBank/DDBJ whole genome shotgun (WGS) entry which is preliminary data.</text>
</comment>
<accession>A0A6V8SGW3</accession>
<dbReference type="AlphaFoldDB" id="A0A6V8SGW3"/>
<gene>
    <name evidence="1" type="ORF">bsdtw1_01914</name>
</gene>
<protein>
    <submittedName>
        <fullName evidence="1">Uncharacterized protein</fullName>
    </submittedName>
</protein>
<organism evidence="1 2">
    <name type="scientific">Clostridium fungisolvens</name>
    <dbReference type="NCBI Taxonomy" id="1604897"/>
    <lineage>
        <taxon>Bacteria</taxon>
        <taxon>Bacillati</taxon>
        <taxon>Bacillota</taxon>
        <taxon>Clostridia</taxon>
        <taxon>Eubacteriales</taxon>
        <taxon>Clostridiaceae</taxon>
        <taxon>Clostridium</taxon>
    </lineage>
</organism>
<sequence length="78" mass="9090">MTNDEIYKRIMVMTSVKSAIAFIKTSEINKADLVKLCKRYNINIIEGKATKEEIIDRFVKETLGVKLRKKAVHRYNTK</sequence>
<evidence type="ECO:0000313" key="1">
    <source>
        <dbReference type="EMBL" id="GFP75822.1"/>
    </source>
</evidence>
<keyword evidence="2" id="KW-1185">Reference proteome</keyword>
<proteinExistence type="predicted"/>
<dbReference type="Proteomes" id="UP000580568">
    <property type="component" value="Unassembled WGS sequence"/>
</dbReference>
<name>A0A6V8SGW3_9CLOT</name>
<dbReference type="EMBL" id="BLZR01000001">
    <property type="protein sequence ID" value="GFP75822.1"/>
    <property type="molecule type" value="Genomic_DNA"/>
</dbReference>
<reference evidence="1 2" key="1">
    <citation type="submission" date="2020-07" db="EMBL/GenBank/DDBJ databases">
        <title>A new beta-1,3-glucan-decomposing anaerobic bacterium isolated from anoxic soil subjected to biological soil disinfestation.</title>
        <authorList>
            <person name="Ueki A."/>
            <person name="Tonouchi A."/>
        </authorList>
    </citation>
    <scope>NUCLEOTIDE SEQUENCE [LARGE SCALE GENOMIC DNA]</scope>
    <source>
        <strain evidence="1 2">TW1</strain>
    </source>
</reference>